<evidence type="ECO:0000256" key="2">
    <source>
        <dbReference type="PROSITE-ProRule" id="PRU00409"/>
    </source>
</evidence>
<dbReference type="RefSeq" id="WP_149610827.1">
    <property type="nucleotide sequence ID" value="NZ_VTUX01000003.1"/>
</dbReference>
<keyword evidence="5" id="KW-1185">Reference proteome</keyword>
<dbReference type="Proteomes" id="UP000323708">
    <property type="component" value="Unassembled WGS sequence"/>
</dbReference>
<dbReference type="GO" id="GO:0005524">
    <property type="term" value="F:ATP binding"/>
    <property type="evidence" value="ECO:0007669"/>
    <property type="project" value="UniProtKB-UniRule"/>
</dbReference>
<proteinExistence type="predicted"/>
<evidence type="ECO:0000259" key="3">
    <source>
        <dbReference type="PROSITE" id="PS50975"/>
    </source>
</evidence>
<dbReference type="Gene3D" id="3.30.470.20">
    <property type="entry name" value="ATP-grasp fold, B domain"/>
    <property type="match status" value="1"/>
</dbReference>
<evidence type="ECO:0000256" key="1">
    <source>
        <dbReference type="ARBA" id="ARBA00023211"/>
    </source>
</evidence>
<dbReference type="PROSITE" id="PS50975">
    <property type="entry name" value="ATP_GRASP"/>
    <property type="match status" value="1"/>
</dbReference>
<dbReference type="InterPro" id="IPR011758">
    <property type="entry name" value="RimK-rel_E_lig"/>
</dbReference>
<dbReference type="PANTHER" id="PTHR21621">
    <property type="entry name" value="RIBOSOMAL PROTEIN S6 MODIFICATION PROTEIN"/>
    <property type="match status" value="1"/>
</dbReference>
<dbReference type="PANTHER" id="PTHR21621:SF0">
    <property type="entry name" value="BETA-CITRYLGLUTAMATE SYNTHASE B-RELATED"/>
    <property type="match status" value="1"/>
</dbReference>
<feature type="domain" description="ATP-grasp" evidence="3">
    <location>
        <begin position="45"/>
        <end position="296"/>
    </location>
</feature>
<keyword evidence="2" id="KW-0067">ATP-binding</keyword>
<dbReference type="InterPro" id="IPR039523">
    <property type="entry name" value="RimK-rel_E_lig_ATP-grasp"/>
</dbReference>
<protein>
    <submittedName>
        <fullName evidence="4">Alpha-L-glutamate ligase-like protein</fullName>
    </submittedName>
</protein>
<gene>
    <name evidence="4" type="ORF">F0M18_07685</name>
</gene>
<keyword evidence="2" id="KW-0547">Nucleotide-binding</keyword>
<accession>A0A5B0WZN1</accession>
<sequence length="315" mass="34074">MISLASPAALRRRGIMGMNERNVGYIGRYNPRRNYPLVDNKLKTKQAAGDLGIAVPALHGVVQYQHQVRKVTTMLEGLDGFVIKPAQGSGGKGILVVVGRHGDRYIKSSGQEIEADEVRRHVSNVLAGLHSLGGRNDVAMIEALIDFDPELAEYSYEGVPDLRVIAFRGVPVMAMMRCATHDSDGKANLHQGAVGVGLDIGSGRAVRAVQHGQLVERHPDTGAEFASLVIPHWGQVLDLAARCVEMTGLQYLGADVVLDKHRGPMLLELNARPGLAIQVANQAGLRHRLVVAAQIAEQTDDHDTRIALARKYFAG</sequence>
<dbReference type="GO" id="GO:0005737">
    <property type="term" value="C:cytoplasm"/>
    <property type="evidence" value="ECO:0007669"/>
    <property type="project" value="TreeGrafter"/>
</dbReference>
<keyword evidence="1" id="KW-0464">Manganese</keyword>
<evidence type="ECO:0000313" key="5">
    <source>
        <dbReference type="Proteomes" id="UP000323708"/>
    </source>
</evidence>
<dbReference type="GO" id="GO:0046872">
    <property type="term" value="F:metal ion binding"/>
    <property type="evidence" value="ECO:0007669"/>
    <property type="project" value="InterPro"/>
</dbReference>
<organism evidence="4 5">
    <name type="scientific">Pseudohalioglobus sediminis</name>
    <dbReference type="NCBI Taxonomy" id="2606449"/>
    <lineage>
        <taxon>Bacteria</taxon>
        <taxon>Pseudomonadati</taxon>
        <taxon>Pseudomonadota</taxon>
        <taxon>Gammaproteobacteria</taxon>
        <taxon>Cellvibrionales</taxon>
        <taxon>Halieaceae</taxon>
        <taxon>Pseudohalioglobus</taxon>
    </lineage>
</organism>
<dbReference type="GO" id="GO:0018169">
    <property type="term" value="F:ribosomal S6-glutamic acid ligase activity"/>
    <property type="evidence" value="ECO:0007669"/>
    <property type="project" value="TreeGrafter"/>
</dbReference>
<dbReference type="EMBL" id="VTUX01000003">
    <property type="protein sequence ID" value="KAA1192544.1"/>
    <property type="molecule type" value="Genomic_DNA"/>
</dbReference>
<dbReference type="Pfam" id="PF14397">
    <property type="entry name" value="ATPgrasp_ST"/>
    <property type="match status" value="1"/>
</dbReference>
<reference evidence="4 5" key="1">
    <citation type="submission" date="2019-09" db="EMBL/GenBank/DDBJ databases">
        <authorList>
            <person name="Chen X.-Y."/>
        </authorList>
    </citation>
    <scope>NUCLEOTIDE SEQUENCE [LARGE SCALE GENOMIC DNA]</scope>
    <source>
        <strain evidence="4 5">NY5</strain>
    </source>
</reference>
<dbReference type="NCBIfam" id="TIGR02291">
    <property type="entry name" value="rimK_rel_E_lig"/>
    <property type="match status" value="1"/>
</dbReference>
<name>A0A5B0WZN1_9GAMM</name>
<comment type="caution">
    <text evidence="4">The sequence shown here is derived from an EMBL/GenBank/DDBJ whole genome shotgun (WGS) entry which is preliminary data.</text>
</comment>
<dbReference type="SUPFAM" id="SSF56059">
    <property type="entry name" value="Glutathione synthetase ATP-binding domain-like"/>
    <property type="match status" value="1"/>
</dbReference>
<evidence type="ECO:0000313" key="4">
    <source>
        <dbReference type="EMBL" id="KAA1192544.1"/>
    </source>
</evidence>
<dbReference type="InterPro" id="IPR011761">
    <property type="entry name" value="ATP-grasp"/>
</dbReference>
<dbReference type="AlphaFoldDB" id="A0A5B0WZN1"/>
<dbReference type="GO" id="GO:0009432">
    <property type="term" value="P:SOS response"/>
    <property type="evidence" value="ECO:0007669"/>
    <property type="project" value="TreeGrafter"/>
</dbReference>
<keyword evidence="4" id="KW-0436">Ligase</keyword>